<keyword evidence="1" id="KW-0732">Signal</keyword>
<evidence type="ECO:0000256" key="1">
    <source>
        <dbReference type="SAM" id="SignalP"/>
    </source>
</evidence>
<evidence type="ECO:0008006" key="4">
    <source>
        <dbReference type="Google" id="ProtNLM"/>
    </source>
</evidence>
<sequence length="71" mass="7723">MRFSTILFVFGAGAVLASDDSSSESQVQKRQNDIAVLDIPLKLARSIYGDAKAIKAERKARRGARTVVVDN</sequence>
<feature type="signal peptide" evidence="1">
    <location>
        <begin position="1"/>
        <end position="17"/>
    </location>
</feature>
<reference evidence="2" key="1">
    <citation type="journal article" date="2020" name="Stud. Mycol.">
        <title>101 Dothideomycetes genomes: a test case for predicting lifestyles and emergence of pathogens.</title>
        <authorList>
            <person name="Haridas S."/>
            <person name="Albert R."/>
            <person name="Binder M."/>
            <person name="Bloem J."/>
            <person name="Labutti K."/>
            <person name="Salamov A."/>
            <person name="Andreopoulos B."/>
            <person name="Baker S."/>
            <person name="Barry K."/>
            <person name="Bills G."/>
            <person name="Bluhm B."/>
            <person name="Cannon C."/>
            <person name="Castanera R."/>
            <person name="Culley D."/>
            <person name="Daum C."/>
            <person name="Ezra D."/>
            <person name="Gonzalez J."/>
            <person name="Henrissat B."/>
            <person name="Kuo A."/>
            <person name="Liang C."/>
            <person name="Lipzen A."/>
            <person name="Lutzoni F."/>
            <person name="Magnuson J."/>
            <person name="Mondo S."/>
            <person name="Nolan M."/>
            <person name="Ohm R."/>
            <person name="Pangilinan J."/>
            <person name="Park H.-J."/>
            <person name="Ramirez L."/>
            <person name="Alfaro M."/>
            <person name="Sun H."/>
            <person name="Tritt A."/>
            <person name="Yoshinaga Y."/>
            <person name="Zwiers L.-H."/>
            <person name="Turgeon B."/>
            <person name="Goodwin S."/>
            <person name="Spatafora J."/>
            <person name="Crous P."/>
            <person name="Grigoriev I."/>
        </authorList>
    </citation>
    <scope>NUCLEOTIDE SEQUENCE</scope>
    <source>
        <strain evidence="2">CBS 161.51</strain>
    </source>
</reference>
<dbReference type="Proteomes" id="UP000800038">
    <property type="component" value="Unassembled WGS sequence"/>
</dbReference>
<protein>
    <recommendedName>
        <fullName evidence="4">RxLR effector protein</fullName>
    </recommendedName>
</protein>
<gene>
    <name evidence="2" type="ORF">EJ02DRAFT_452239</name>
</gene>
<organism evidence="2 3">
    <name type="scientific">Clathrospora elynae</name>
    <dbReference type="NCBI Taxonomy" id="706981"/>
    <lineage>
        <taxon>Eukaryota</taxon>
        <taxon>Fungi</taxon>
        <taxon>Dikarya</taxon>
        <taxon>Ascomycota</taxon>
        <taxon>Pezizomycotina</taxon>
        <taxon>Dothideomycetes</taxon>
        <taxon>Pleosporomycetidae</taxon>
        <taxon>Pleosporales</taxon>
        <taxon>Diademaceae</taxon>
        <taxon>Clathrospora</taxon>
    </lineage>
</organism>
<name>A0A6A5SVE1_9PLEO</name>
<accession>A0A6A5SVE1</accession>
<evidence type="ECO:0000313" key="2">
    <source>
        <dbReference type="EMBL" id="KAF1944635.1"/>
    </source>
</evidence>
<dbReference type="EMBL" id="ML976015">
    <property type="protein sequence ID" value="KAF1944635.1"/>
    <property type="molecule type" value="Genomic_DNA"/>
</dbReference>
<feature type="chain" id="PRO_5025498446" description="RxLR effector protein" evidence="1">
    <location>
        <begin position="18"/>
        <end position="71"/>
    </location>
</feature>
<evidence type="ECO:0000313" key="3">
    <source>
        <dbReference type="Proteomes" id="UP000800038"/>
    </source>
</evidence>
<keyword evidence="3" id="KW-1185">Reference proteome</keyword>
<proteinExistence type="predicted"/>
<dbReference type="AlphaFoldDB" id="A0A6A5SVE1"/>